<evidence type="ECO:0000313" key="3">
    <source>
        <dbReference type="EMBL" id="KAH3846450.1"/>
    </source>
</evidence>
<organism evidence="3 4">
    <name type="scientific">Dreissena polymorpha</name>
    <name type="common">Zebra mussel</name>
    <name type="synonym">Mytilus polymorpha</name>
    <dbReference type="NCBI Taxonomy" id="45954"/>
    <lineage>
        <taxon>Eukaryota</taxon>
        <taxon>Metazoa</taxon>
        <taxon>Spiralia</taxon>
        <taxon>Lophotrochozoa</taxon>
        <taxon>Mollusca</taxon>
        <taxon>Bivalvia</taxon>
        <taxon>Autobranchia</taxon>
        <taxon>Heteroconchia</taxon>
        <taxon>Euheterodonta</taxon>
        <taxon>Imparidentia</taxon>
        <taxon>Neoheterodontei</taxon>
        <taxon>Myida</taxon>
        <taxon>Dreissenoidea</taxon>
        <taxon>Dreissenidae</taxon>
        <taxon>Dreissena</taxon>
    </lineage>
</organism>
<dbReference type="SMART" id="SM01265">
    <property type="entry name" value="Mab-21"/>
    <property type="match status" value="1"/>
</dbReference>
<feature type="compositionally biased region" description="Polar residues" evidence="1">
    <location>
        <begin position="594"/>
        <end position="604"/>
    </location>
</feature>
<feature type="compositionally biased region" description="Basic residues" evidence="1">
    <location>
        <begin position="726"/>
        <end position="735"/>
    </location>
</feature>
<feature type="region of interest" description="Disordered" evidence="1">
    <location>
        <begin position="567"/>
        <end position="749"/>
    </location>
</feature>
<feature type="compositionally biased region" description="Basic and acidic residues" evidence="1">
    <location>
        <begin position="664"/>
        <end position="697"/>
    </location>
</feature>
<reference evidence="3" key="1">
    <citation type="journal article" date="2019" name="bioRxiv">
        <title>The Genome of the Zebra Mussel, Dreissena polymorpha: A Resource for Invasive Species Research.</title>
        <authorList>
            <person name="McCartney M.A."/>
            <person name="Auch B."/>
            <person name="Kono T."/>
            <person name="Mallez S."/>
            <person name="Zhang Y."/>
            <person name="Obille A."/>
            <person name="Becker A."/>
            <person name="Abrahante J.E."/>
            <person name="Garbe J."/>
            <person name="Badalamenti J.P."/>
            <person name="Herman A."/>
            <person name="Mangelson H."/>
            <person name="Liachko I."/>
            <person name="Sullivan S."/>
            <person name="Sone E.D."/>
            <person name="Koren S."/>
            <person name="Silverstein K.A.T."/>
            <person name="Beckman K.B."/>
            <person name="Gohl D.M."/>
        </authorList>
    </citation>
    <scope>NUCLEOTIDE SEQUENCE</scope>
    <source>
        <strain evidence="3">Duluth1</strain>
        <tissue evidence="3">Whole animal</tissue>
    </source>
</reference>
<reference evidence="3" key="2">
    <citation type="submission" date="2020-11" db="EMBL/GenBank/DDBJ databases">
        <authorList>
            <person name="McCartney M.A."/>
            <person name="Auch B."/>
            <person name="Kono T."/>
            <person name="Mallez S."/>
            <person name="Becker A."/>
            <person name="Gohl D.M."/>
            <person name="Silverstein K.A.T."/>
            <person name="Koren S."/>
            <person name="Bechman K.B."/>
            <person name="Herman A."/>
            <person name="Abrahante J.E."/>
            <person name="Garbe J."/>
        </authorList>
    </citation>
    <scope>NUCLEOTIDE SEQUENCE</scope>
    <source>
        <strain evidence="3">Duluth1</strain>
        <tissue evidence="3">Whole animal</tissue>
    </source>
</reference>
<dbReference type="Proteomes" id="UP000828390">
    <property type="component" value="Unassembled WGS sequence"/>
</dbReference>
<dbReference type="Gene3D" id="1.10.1410.40">
    <property type="match status" value="1"/>
</dbReference>
<name>A0A9D4QY62_DREPO</name>
<proteinExistence type="predicted"/>
<feature type="domain" description="Mab-21-like HhH/H2TH-like" evidence="2">
    <location>
        <begin position="309"/>
        <end position="397"/>
    </location>
</feature>
<dbReference type="EMBL" id="JAIWYP010000003">
    <property type="protein sequence ID" value="KAH3846450.1"/>
    <property type="molecule type" value="Genomic_DNA"/>
</dbReference>
<protein>
    <recommendedName>
        <fullName evidence="2">Mab-21-like HhH/H2TH-like domain-containing protein</fullName>
    </recommendedName>
</protein>
<evidence type="ECO:0000313" key="4">
    <source>
        <dbReference type="Proteomes" id="UP000828390"/>
    </source>
</evidence>
<dbReference type="InterPro" id="IPR024810">
    <property type="entry name" value="MAB21L/cGLR"/>
</dbReference>
<dbReference type="AlphaFoldDB" id="A0A9D4QY62"/>
<feature type="compositionally biased region" description="Polar residues" evidence="1">
    <location>
        <begin position="698"/>
        <end position="712"/>
    </location>
</feature>
<comment type="caution">
    <text evidence="3">The sequence shown here is derived from an EMBL/GenBank/DDBJ whole genome shotgun (WGS) entry which is preliminary data.</text>
</comment>
<dbReference type="PANTHER" id="PTHR10656">
    <property type="entry name" value="CELL FATE DETERMINING PROTEIN MAB21-RELATED"/>
    <property type="match status" value="1"/>
</dbReference>
<feature type="compositionally biased region" description="Basic and acidic residues" evidence="1">
    <location>
        <begin position="736"/>
        <end position="748"/>
    </location>
</feature>
<dbReference type="PANTHER" id="PTHR10656:SF69">
    <property type="entry name" value="MAB-21-LIKE HHH_H2TH-LIKE DOMAIN-CONTAINING PROTEIN"/>
    <property type="match status" value="1"/>
</dbReference>
<sequence length="848" mass="98821">MVLGWKWEMLGSVGDLWSWITVSKRFETKAAELDSQTEIASLKLGQILDDLGYSEKDINQRIFCSFKSSVARTLSERIIQNCDDIDRIFIGSRREGIGQEFINDLDILKIYKFVKCVEIQQLEYNPSDIVFIVDKKSAPPGHIFLWLQQKGNDENKFRFLEHALVQRKGRQYLSAHKFMSQNDDMFLTSEGFIGKSTKYLGKKGPSLVKISNTRNGLQNLLLDLLQVKDQTMDYVRAFPCDAKQYVSHWQHRQRKHNWPPTHLVNSIASMTAAVVPTGQKETKMQELQWRICFPAGELTLFNSLSFTQKKMYVVLKTVGKQLLQPIDLQITSYVMKNVLFWEVEKRPIDDFTDKTTMLRIQDALQYLKTCISKQFLPYYMIPERNLLSCKIPHEIQEKLTTVIDNLISEGPKILVEDYESILNKYEPIRLFIEKTTQAHELSIGSLYLESTMTTHELVDHMVEMFYKKTLDRPSPIIDEILKNFDPYTIYSIPIGLLEDDFLKPKFLKQLNIETCFFPPHNLSLDSTHIQCNETEESPESMANICTTSADEEQTQIGQNLENETWLTSTTSNNSETRSDESQLYPLKDFENLPKLNSNPNCKTENNTKRTPECMKPFDRSLSKTEHQTKSNVKHLKHSPKNKKRKNQTLQKHKAQTQTYPKVHSKNETVDNGDIEVKVNKAIESHGMTENREEDQNKKAQTGCPSECHSQVYNEIKKGDLNTKPSGRPRKGKCHLSRRERIQSQRAESEQPEQLYDWTDELLPIIDIIILMKMVHPRYIDILIILFNPSKYLKAFWILVIWISVFYVHTMDCVSKWLEMFQTKTPEMVIQKRPPRTWKKLKQLCKRTI</sequence>
<dbReference type="Pfam" id="PF20266">
    <property type="entry name" value="Mab-21_C"/>
    <property type="match status" value="1"/>
</dbReference>
<evidence type="ECO:0000259" key="2">
    <source>
        <dbReference type="Pfam" id="PF20266"/>
    </source>
</evidence>
<gene>
    <name evidence="3" type="ORF">DPMN_088751</name>
</gene>
<feature type="compositionally biased region" description="Basic and acidic residues" evidence="1">
    <location>
        <begin position="605"/>
        <end position="628"/>
    </location>
</feature>
<evidence type="ECO:0000256" key="1">
    <source>
        <dbReference type="SAM" id="MobiDB-lite"/>
    </source>
</evidence>
<keyword evidence="4" id="KW-1185">Reference proteome</keyword>
<feature type="compositionally biased region" description="Basic residues" evidence="1">
    <location>
        <begin position="631"/>
        <end position="654"/>
    </location>
</feature>
<dbReference type="InterPro" id="IPR046906">
    <property type="entry name" value="Mab-21_HhH/H2TH-like"/>
</dbReference>
<accession>A0A9D4QY62</accession>